<evidence type="ECO:0000256" key="3">
    <source>
        <dbReference type="ARBA" id="ARBA00022729"/>
    </source>
</evidence>
<feature type="domain" description="Solute-binding protein family 3/N-terminal" evidence="4">
    <location>
        <begin position="41"/>
        <end position="270"/>
    </location>
</feature>
<dbReference type="CDD" id="cd13692">
    <property type="entry name" value="PBP2_BztA"/>
    <property type="match status" value="1"/>
</dbReference>
<keyword evidence="6" id="KW-1185">Reference proteome</keyword>
<dbReference type="SUPFAM" id="SSF53850">
    <property type="entry name" value="Periplasmic binding protein-like II"/>
    <property type="match status" value="1"/>
</dbReference>
<accession>A0A1H0DRJ4</accession>
<dbReference type="OrthoDB" id="9777941at2"/>
<organism evidence="5 6">
    <name type="scientific">Vreelandella arcis</name>
    <dbReference type="NCBI Taxonomy" id="416873"/>
    <lineage>
        <taxon>Bacteria</taxon>
        <taxon>Pseudomonadati</taxon>
        <taxon>Pseudomonadota</taxon>
        <taxon>Gammaproteobacteria</taxon>
        <taxon>Oceanospirillales</taxon>
        <taxon>Halomonadaceae</taxon>
        <taxon>Vreelandella</taxon>
    </lineage>
</organism>
<comment type="similarity">
    <text evidence="1">Belongs to the bacterial solute-binding protein 3 family.</text>
</comment>
<dbReference type="Gene3D" id="3.40.190.10">
    <property type="entry name" value="Periplasmic binding protein-like II"/>
    <property type="match status" value="2"/>
</dbReference>
<dbReference type="EMBL" id="FNII01000007">
    <property type="protein sequence ID" value="SDN72611.1"/>
    <property type="molecule type" value="Genomic_DNA"/>
</dbReference>
<dbReference type="InterPro" id="IPR051455">
    <property type="entry name" value="Bact_solute-bind_prot3"/>
</dbReference>
<dbReference type="SMART" id="SM00062">
    <property type="entry name" value="PBPb"/>
    <property type="match status" value="1"/>
</dbReference>
<dbReference type="Proteomes" id="UP000199677">
    <property type="component" value="Unassembled WGS sequence"/>
</dbReference>
<evidence type="ECO:0000313" key="5">
    <source>
        <dbReference type="EMBL" id="SDN72611.1"/>
    </source>
</evidence>
<reference evidence="6" key="1">
    <citation type="submission" date="2016-10" db="EMBL/GenBank/DDBJ databases">
        <authorList>
            <person name="Varghese N."/>
            <person name="Submissions S."/>
        </authorList>
    </citation>
    <scope>NUCLEOTIDE SEQUENCE [LARGE SCALE GENOMIC DNA]</scope>
    <source>
        <strain evidence="6">CGMCC 1.6494</strain>
    </source>
</reference>
<evidence type="ECO:0000256" key="1">
    <source>
        <dbReference type="ARBA" id="ARBA00010333"/>
    </source>
</evidence>
<gene>
    <name evidence="5" type="ORF">SAMN04487951_107223</name>
</gene>
<dbReference type="STRING" id="416873.SAMN04487951_107223"/>
<sequence>MNNISLIKKCATFSVLSVGIGIALIGTAQAGLLEDVKTRDTLRCGVSSDKAGFSYLTDNGEWSGMDVDLCRSVAAAVLGEASKVDFVVTTAKNRFTALASGEIDVLSRATTWTASRDANLGADFTTPWFYDGQGVMTHANFGVSSIEDLDGAVFCLSPGTTSEQNLEDYFGRRNMNYSTVVIEKSTELYNAFQRGRCDAITNDMSGLASRRTQFADPDAFTLLPEAISKEPLGAYVPQGDAQWRDIVTWTAFSLMNAEELNVTSENVDEMRDDTENPNVARLLGTEGHIGERFGLDDAWAYQAIKQVGNYKEIFNRNVGPDTPLNFERGLNRLWNEGGILYAAPIR</sequence>
<dbReference type="Pfam" id="PF00497">
    <property type="entry name" value="SBP_bac_3"/>
    <property type="match status" value="1"/>
</dbReference>
<keyword evidence="2" id="KW-0813">Transport</keyword>
<dbReference type="GO" id="GO:0006865">
    <property type="term" value="P:amino acid transport"/>
    <property type="evidence" value="ECO:0007669"/>
    <property type="project" value="TreeGrafter"/>
</dbReference>
<name>A0A1H0DRJ4_9GAMM</name>
<keyword evidence="3" id="KW-0732">Signal</keyword>
<evidence type="ECO:0000259" key="4">
    <source>
        <dbReference type="SMART" id="SM00062"/>
    </source>
</evidence>
<dbReference type="PANTHER" id="PTHR30085:SF7">
    <property type="entry name" value="AMINO-ACID ABC TRANSPORTER-BINDING PROTEIN YHDW-RELATED"/>
    <property type="match status" value="1"/>
</dbReference>
<protein>
    <submittedName>
        <fullName evidence="5">General L-amino acid transport system substrate-binding protein</fullName>
    </submittedName>
</protein>
<evidence type="ECO:0000313" key="6">
    <source>
        <dbReference type="Proteomes" id="UP000199677"/>
    </source>
</evidence>
<dbReference type="InterPro" id="IPR001638">
    <property type="entry name" value="Solute-binding_3/MltF_N"/>
</dbReference>
<evidence type="ECO:0000256" key="2">
    <source>
        <dbReference type="ARBA" id="ARBA00022448"/>
    </source>
</evidence>
<proteinExistence type="inferred from homology"/>
<dbReference type="RefSeq" id="WP_089706063.1">
    <property type="nucleotide sequence ID" value="NZ_FNII01000007.1"/>
</dbReference>
<dbReference type="PANTHER" id="PTHR30085">
    <property type="entry name" value="AMINO ACID ABC TRANSPORTER PERMEASE"/>
    <property type="match status" value="1"/>
</dbReference>
<dbReference type="AlphaFoldDB" id="A0A1H0DRJ4"/>